<dbReference type="AlphaFoldDB" id="A0A2S6F8Y1"/>
<feature type="region of interest" description="Disordered" evidence="1">
    <location>
        <begin position="39"/>
        <end position="82"/>
    </location>
</feature>
<dbReference type="InterPro" id="IPR045618">
    <property type="entry name" value="DUF6444"/>
</dbReference>
<evidence type="ECO:0000313" key="2">
    <source>
        <dbReference type="EMBL" id="PPK33909.1"/>
    </source>
</evidence>
<protein>
    <submittedName>
        <fullName evidence="2">Uncharacterized protein</fullName>
    </submittedName>
</protein>
<name>A0A2S6F8Y1_LEGPN</name>
<feature type="compositionally biased region" description="Low complexity" evidence="1">
    <location>
        <begin position="45"/>
        <end position="57"/>
    </location>
</feature>
<evidence type="ECO:0000256" key="1">
    <source>
        <dbReference type="SAM" id="MobiDB-lite"/>
    </source>
</evidence>
<comment type="caution">
    <text evidence="2">The sequence shown here is derived from an EMBL/GenBank/DDBJ whole genome shotgun (WGS) entry which is preliminary data.</text>
</comment>
<gene>
    <name evidence="2" type="ORF">C3928_00005</name>
</gene>
<reference evidence="2 3" key="1">
    <citation type="submission" date="2018-02" db="EMBL/GenBank/DDBJ databases">
        <title>Draft genome sequences of four Legionella pneumophila clinical strains isolated in Ontario.</title>
        <authorList>
            <person name="Fortuna A."/>
            <person name="Ramnarine R."/>
            <person name="Li A."/>
            <person name="Frantz C."/>
            <person name="Mallo G."/>
        </authorList>
    </citation>
    <scope>NUCLEOTIDE SEQUENCE [LARGE SCALE GENOMIC DNA]</scope>
    <source>
        <strain evidence="2 3">LG61</strain>
    </source>
</reference>
<evidence type="ECO:0000313" key="3">
    <source>
        <dbReference type="Proteomes" id="UP000239239"/>
    </source>
</evidence>
<dbReference type="Proteomes" id="UP000239239">
    <property type="component" value="Unassembled WGS sequence"/>
</dbReference>
<sequence length="152" mass="17060">MSIALPERIEDCHELIKRLVELTDTLVVRIEKLEQENRGLKERLNNNSSNSSKPPSQDFKKKKPKSPNPNKGRGVKGYQGHSRQLLPLNEVDEVVSCPLPTTCLCGGQIKIREEILRHQVHELPEIKLQVTEYQLAKGACGCCGKKQIASLP</sequence>
<accession>A0A2S6F8Y1</accession>
<dbReference type="RefSeq" id="WP_027228584.1">
    <property type="nucleotide sequence ID" value="NZ_CP017601.1"/>
</dbReference>
<proteinExistence type="predicted"/>
<dbReference type="Pfam" id="PF20042">
    <property type="entry name" value="DUF6444"/>
    <property type="match status" value="1"/>
</dbReference>
<dbReference type="OrthoDB" id="5650697at2"/>
<organism evidence="2 3">
    <name type="scientific">Legionella pneumophila</name>
    <dbReference type="NCBI Taxonomy" id="446"/>
    <lineage>
        <taxon>Bacteria</taxon>
        <taxon>Pseudomonadati</taxon>
        <taxon>Pseudomonadota</taxon>
        <taxon>Gammaproteobacteria</taxon>
        <taxon>Legionellales</taxon>
        <taxon>Legionellaceae</taxon>
        <taxon>Legionella</taxon>
    </lineage>
</organism>
<dbReference type="EMBL" id="PQWY01000001">
    <property type="protein sequence ID" value="PPK33909.1"/>
    <property type="molecule type" value="Genomic_DNA"/>
</dbReference>